<comment type="subcellular location">
    <subcellularLocation>
        <location evidence="5">Cell membrane</location>
        <topology evidence="5">Lipid-anchor</topology>
        <topology evidence="5">GPI-anchor</topology>
    </subcellularLocation>
</comment>
<reference evidence="6 7" key="1">
    <citation type="submission" date="2023-04" db="EMBL/GenBank/DDBJ databases">
        <title>Genome of Basidiobolus ranarum AG-B5.</title>
        <authorList>
            <person name="Stajich J.E."/>
            <person name="Carter-House D."/>
            <person name="Gryganskyi A."/>
        </authorList>
    </citation>
    <scope>NUCLEOTIDE SEQUENCE [LARGE SCALE GENOMIC DNA]</scope>
    <source>
        <strain evidence="6 7">AG-B5</strain>
    </source>
</reference>
<comment type="similarity">
    <text evidence="1 5">Belongs to the glycosyl hydrolase 72 family.</text>
</comment>
<proteinExistence type="inferred from homology"/>
<dbReference type="EC" id="2.4.1.-" evidence="5"/>
<sequence>MKLSIALSTISLGLSLYISSASGISPIVIKGSKFFNSETGDQFFIKGVAYQPKTPALSDPLSDIETCKRDIAHFQDLGLNTIRVYQVDNTLNHDACMEALADAGIYLVLDISTPTYSINRQDPTYNYDLLNHYQQTADAFEKYSNVIGFFIGNEVINSVAVTSSGPYVKALVRDMKAYMRTKSRYIPIGYSTSDDATTRVNVADYFNCGNATDRVDFYGYNLYSWCGDATYETSGYVNRVKQFADYSIPVFLSEFGCNTNGVRNFKQVKAIFGPEMSAV</sequence>
<dbReference type="PANTHER" id="PTHR31468">
    <property type="entry name" value="1,3-BETA-GLUCANOSYLTRANSFERASE GAS1"/>
    <property type="match status" value="1"/>
</dbReference>
<keyword evidence="4" id="KW-0325">Glycoprotein</keyword>
<dbReference type="SUPFAM" id="SSF51445">
    <property type="entry name" value="(Trans)glycosidases"/>
    <property type="match status" value="1"/>
</dbReference>
<keyword evidence="3" id="KW-1015">Disulfide bond</keyword>
<keyword evidence="6" id="KW-0687">Ribonucleoprotein</keyword>
<dbReference type="InterPro" id="IPR004886">
    <property type="entry name" value="Glucanosyltransferase"/>
</dbReference>
<keyword evidence="6" id="KW-0689">Ribosomal protein</keyword>
<dbReference type="InterPro" id="IPR017853">
    <property type="entry name" value="GH"/>
</dbReference>
<keyword evidence="5" id="KW-0472">Membrane</keyword>
<keyword evidence="5" id="KW-0449">Lipoprotein</keyword>
<dbReference type="GO" id="GO:0005840">
    <property type="term" value="C:ribosome"/>
    <property type="evidence" value="ECO:0007669"/>
    <property type="project" value="UniProtKB-KW"/>
</dbReference>
<dbReference type="PANTHER" id="PTHR31468:SF2">
    <property type="entry name" value="1,3-BETA-GLUCANOSYLTRANSFERASE GAS1"/>
    <property type="match status" value="1"/>
</dbReference>
<dbReference type="EMBL" id="JASJQH010001507">
    <property type="protein sequence ID" value="KAK9761199.1"/>
    <property type="molecule type" value="Genomic_DNA"/>
</dbReference>
<protein>
    <recommendedName>
        <fullName evidence="5">1,3-beta-glucanosyltransferase</fullName>
        <ecNumber evidence="5">2.4.1.-</ecNumber>
    </recommendedName>
</protein>
<gene>
    <name evidence="6" type="primary">rps27_9</name>
    <name evidence="6" type="ORF">K7432_014066</name>
</gene>
<keyword evidence="7" id="KW-1185">Reference proteome</keyword>
<evidence type="ECO:0000256" key="4">
    <source>
        <dbReference type="ARBA" id="ARBA00023180"/>
    </source>
</evidence>
<dbReference type="Gene3D" id="3.20.20.80">
    <property type="entry name" value="Glycosidases"/>
    <property type="match status" value="1"/>
</dbReference>
<feature type="non-terminal residue" evidence="6">
    <location>
        <position position="279"/>
    </location>
</feature>
<dbReference type="Pfam" id="PF03198">
    <property type="entry name" value="Glyco_hydro_72"/>
    <property type="match status" value="1"/>
</dbReference>
<evidence type="ECO:0000313" key="6">
    <source>
        <dbReference type="EMBL" id="KAK9761199.1"/>
    </source>
</evidence>
<dbReference type="Proteomes" id="UP001479436">
    <property type="component" value="Unassembled WGS sequence"/>
</dbReference>
<name>A0ABR2WI66_9FUNG</name>
<evidence type="ECO:0000256" key="2">
    <source>
        <dbReference type="ARBA" id="ARBA00022729"/>
    </source>
</evidence>
<feature type="chain" id="PRO_5045005232" description="1,3-beta-glucanosyltransferase" evidence="5">
    <location>
        <begin position="24"/>
        <end position="279"/>
    </location>
</feature>
<keyword evidence="5" id="KW-0808">Transferase</keyword>
<accession>A0ABR2WI66</accession>
<evidence type="ECO:0000313" key="7">
    <source>
        <dbReference type="Proteomes" id="UP001479436"/>
    </source>
</evidence>
<evidence type="ECO:0000256" key="5">
    <source>
        <dbReference type="RuleBase" id="RU361209"/>
    </source>
</evidence>
<keyword evidence="5" id="KW-0336">GPI-anchor</keyword>
<organism evidence="6 7">
    <name type="scientific">Basidiobolus ranarum</name>
    <dbReference type="NCBI Taxonomy" id="34480"/>
    <lineage>
        <taxon>Eukaryota</taxon>
        <taxon>Fungi</taxon>
        <taxon>Fungi incertae sedis</taxon>
        <taxon>Zoopagomycota</taxon>
        <taxon>Entomophthoromycotina</taxon>
        <taxon>Basidiobolomycetes</taxon>
        <taxon>Basidiobolales</taxon>
        <taxon>Basidiobolaceae</taxon>
        <taxon>Basidiobolus</taxon>
    </lineage>
</organism>
<comment type="caution">
    <text evidence="6">The sequence shown here is derived from an EMBL/GenBank/DDBJ whole genome shotgun (WGS) entry which is preliminary data.</text>
</comment>
<feature type="signal peptide" evidence="5">
    <location>
        <begin position="1"/>
        <end position="23"/>
    </location>
</feature>
<keyword evidence="2 5" id="KW-0732">Signal</keyword>
<evidence type="ECO:0000256" key="3">
    <source>
        <dbReference type="ARBA" id="ARBA00023157"/>
    </source>
</evidence>
<evidence type="ECO:0000256" key="1">
    <source>
        <dbReference type="ARBA" id="ARBA00007528"/>
    </source>
</evidence>
<comment type="function">
    <text evidence="5">Splits internally a 1,3-beta-glucan molecule and transfers the newly generated reducing end (the donor) to the non-reducing end of another 1,3-beta-glucan molecule (the acceptor) forming a 1,3-beta linkage, resulting in the elongation of 1,3-beta-glucan chains in the cell wall.</text>
</comment>